<evidence type="ECO:0000313" key="1">
    <source>
        <dbReference type="EMBL" id="CAK9279371.1"/>
    </source>
</evidence>
<keyword evidence="2" id="KW-1185">Reference proteome</keyword>
<accession>A0ABP0XNA5</accession>
<gene>
    <name evidence="1" type="ORF">CSSPJE1EN1_LOCUS24849</name>
</gene>
<proteinExistence type="predicted"/>
<sequence length="75" mass="8226">MQWAPDAQDVILYLAGHAHHQAVESADRGQLAVGAHVDQLAAPEAVQRVQELHQHVERVECSVAVNLRDGNEVKI</sequence>
<evidence type="ECO:0000313" key="2">
    <source>
        <dbReference type="Proteomes" id="UP001497444"/>
    </source>
</evidence>
<dbReference type="EMBL" id="OZ020104">
    <property type="protein sequence ID" value="CAK9279371.1"/>
    <property type="molecule type" value="Genomic_DNA"/>
</dbReference>
<dbReference type="Proteomes" id="UP001497444">
    <property type="component" value="Chromosome 9"/>
</dbReference>
<protein>
    <submittedName>
        <fullName evidence="1">Uncharacterized protein</fullName>
    </submittedName>
</protein>
<organism evidence="1 2">
    <name type="scientific">Sphagnum jensenii</name>
    <dbReference type="NCBI Taxonomy" id="128206"/>
    <lineage>
        <taxon>Eukaryota</taxon>
        <taxon>Viridiplantae</taxon>
        <taxon>Streptophyta</taxon>
        <taxon>Embryophyta</taxon>
        <taxon>Bryophyta</taxon>
        <taxon>Sphagnophytina</taxon>
        <taxon>Sphagnopsida</taxon>
        <taxon>Sphagnales</taxon>
        <taxon>Sphagnaceae</taxon>
        <taxon>Sphagnum</taxon>
    </lineage>
</organism>
<reference evidence="1" key="1">
    <citation type="submission" date="2024-02" db="EMBL/GenBank/DDBJ databases">
        <authorList>
            <consortium name="ELIXIR-Norway"/>
            <consortium name="Elixir Norway"/>
        </authorList>
    </citation>
    <scope>NUCLEOTIDE SEQUENCE</scope>
</reference>
<name>A0ABP0XNA5_9BRYO</name>